<evidence type="ECO:0000259" key="6">
    <source>
        <dbReference type="Pfam" id="PF07715"/>
    </source>
</evidence>
<evidence type="ECO:0000259" key="5">
    <source>
        <dbReference type="Pfam" id="PF00593"/>
    </source>
</evidence>
<comment type="similarity">
    <text evidence="4">Belongs to the TonB-dependent receptor family.</text>
</comment>
<comment type="subcellular location">
    <subcellularLocation>
        <location evidence="1 4">Cell outer membrane</location>
    </subcellularLocation>
</comment>
<dbReference type="InterPro" id="IPR023996">
    <property type="entry name" value="TonB-dep_OMP_SusC/RagA"/>
</dbReference>
<sequence length="1096" mass="120694">MGLLSNLTKLTIMQVTRLVCRVLPTLCMLLFLSFAFAQTKRSVSGKVVGGTDKKPVAGATVQIKGTRTATSTDGEGTFTIQGVDDKSVLVISYVGFQTYEIPVGSTNNISAELKPMDALMSELVVVGYTSQRKKDLTGAVTVVNVADMNKQPAPTITDQLQGQAAGVTITTSGSPGEPPRFRIRGFNTFGDNSPLFVVDGVPTGNINDINPNDIASMQILKDAGAASIYGARASNGVVILTTKRGKGKAKVSYDGYYGTQNPNSKNPYELLNPQEQADIKWLALKNTAARTNEQPVYADALYGNGATPRLPDYILPLGKMEGDPAVDPSLYYVVPNYGDLATYNKFYRITKANKSGTDWMDEIFDPAPIQSHNINVSGGNDQGNYLFSASYFDQKGTLLETYNKRFTLRSNSQYNIRKNIRIGENLSYSIIDNPRITILDEGNAVSMAYRQQPIVPVYDIMGNYAGTFGGQLGQATNPVAARQRTADNKGFGNRLFGNAYAEVDFLKNFTFRTSFGGEYYAFSGRWFNYPTYENAENGNANSYSENSGTGYEWTWTNTVTYTKSFGDHNVKILAGTEAINSNNQYLEGNTTDYFSFDPDYTTWESGSGTATHRSSRSSVALYSLFGRVDYNYKGKYLAGFTLRRDGSSKFGPENKYGVFPAGSLGWRVSDENFMKGLTWLDDLKLRGSYGIMGNQLNLSPNSQFTTYRSDRNSTFYDINGTSNSLLMGFRQGAYGNPNAKWESDAAFNIGFDATVKNRLFEISADYYVKQVYDMLFNPTLPGTAGAAAPPYVNVAEMRTSGLDITVGSHFDVAKDWQFDITGTFTSFNNEILKIAEGQDYFTSQSRRFNGQDIIRNEEGHEMSSYYGYKIVGFWNTQAEIDAANELARKTTGSATAVYQTDAAVGRFRYDDKGAGIVTPDSRQFLGSPNPDFSYGLNLGVAYKAFDLSAFFYGVSGVEIWNQVRWWTDFYPSFAGGKSKTAMYNSWTPENHNAKAPIVENAASFSTNSTPNSYYVEDGSYLRLKNLQIGYTLNHKALDKAGISRLRFYVQAANLFTITKYTGLDPEIGGGDSGSFGVDEGAYPAIKQFLFGLNLSF</sequence>
<dbReference type="InterPro" id="IPR036942">
    <property type="entry name" value="Beta-barrel_TonB_sf"/>
</dbReference>
<keyword evidence="3" id="KW-0998">Cell outer membrane</keyword>
<dbReference type="InterPro" id="IPR012910">
    <property type="entry name" value="Plug_dom"/>
</dbReference>
<dbReference type="Pfam" id="PF13715">
    <property type="entry name" value="CarbopepD_reg_2"/>
    <property type="match status" value="1"/>
</dbReference>
<name>A0A0C1L5Q0_9BACT</name>
<accession>A0A0C1L5Q0</accession>
<organism evidence="7 8">
    <name type="scientific">Flavihumibacter solisilvae</name>
    <dbReference type="NCBI Taxonomy" id="1349421"/>
    <lineage>
        <taxon>Bacteria</taxon>
        <taxon>Pseudomonadati</taxon>
        <taxon>Bacteroidota</taxon>
        <taxon>Chitinophagia</taxon>
        <taxon>Chitinophagales</taxon>
        <taxon>Chitinophagaceae</taxon>
        <taxon>Flavihumibacter</taxon>
    </lineage>
</organism>
<dbReference type="Proteomes" id="UP000031408">
    <property type="component" value="Unassembled WGS sequence"/>
</dbReference>
<dbReference type="NCBIfam" id="TIGR04057">
    <property type="entry name" value="SusC_RagA_signa"/>
    <property type="match status" value="1"/>
</dbReference>
<dbReference type="STRING" id="1349421.OI18_10295"/>
<evidence type="ECO:0000256" key="3">
    <source>
        <dbReference type="ARBA" id="ARBA00023237"/>
    </source>
</evidence>
<dbReference type="NCBIfam" id="TIGR04056">
    <property type="entry name" value="OMP_RagA_SusC"/>
    <property type="match status" value="1"/>
</dbReference>
<dbReference type="Gene3D" id="2.170.130.10">
    <property type="entry name" value="TonB-dependent receptor, plug domain"/>
    <property type="match status" value="1"/>
</dbReference>
<evidence type="ECO:0000256" key="4">
    <source>
        <dbReference type="RuleBase" id="RU003357"/>
    </source>
</evidence>
<feature type="domain" description="TonB-dependent receptor plug" evidence="6">
    <location>
        <begin position="133"/>
        <end position="237"/>
    </location>
</feature>
<dbReference type="Pfam" id="PF00593">
    <property type="entry name" value="TonB_dep_Rec_b-barrel"/>
    <property type="match status" value="1"/>
</dbReference>
<dbReference type="GO" id="GO:0009279">
    <property type="term" value="C:cell outer membrane"/>
    <property type="evidence" value="ECO:0007669"/>
    <property type="project" value="UniProtKB-SubCell"/>
</dbReference>
<dbReference type="EMBL" id="JSVC01000010">
    <property type="protein sequence ID" value="KIC94836.1"/>
    <property type="molecule type" value="Genomic_DNA"/>
</dbReference>
<keyword evidence="8" id="KW-1185">Reference proteome</keyword>
<keyword evidence="7" id="KW-0675">Receptor</keyword>
<evidence type="ECO:0000313" key="8">
    <source>
        <dbReference type="Proteomes" id="UP000031408"/>
    </source>
</evidence>
<dbReference type="SUPFAM" id="SSF56935">
    <property type="entry name" value="Porins"/>
    <property type="match status" value="1"/>
</dbReference>
<feature type="domain" description="TonB-dependent receptor-like beta-barrel" evidence="5">
    <location>
        <begin position="471"/>
        <end position="1050"/>
    </location>
</feature>
<comment type="caution">
    <text evidence="7">The sequence shown here is derived from an EMBL/GenBank/DDBJ whole genome shotgun (WGS) entry which is preliminary data.</text>
</comment>
<evidence type="ECO:0000313" key="7">
    <source>
        <dbReference type="EMBL" id="KIC94836.1"/>
    </source>
</evidence>
<dbReference type="InterPro" id="IPR037066">
    <property type="entry name" value="Plug_dom_sf"/>
</dbReference>
<protein>
    <submittedName>
        <fullName evidence="7">TonB-dependent receptor</fullName>
    </submittedName>
</protein>
<dbReference type="InterPro" id="IPR008969">
    <property type="entry name" value="CarboxyPept-like_regulatory"/>
</dbReference>
<dbReference type="InterPro" id="IPR000531">
    <property type="entry name" value="Beta-barrel_TonB"/>
</dbReference>
<evidence type="ECO:0000256" key="2">
    <source>
        <dbReference type="ARBA" id="ARBA00023136"/>
    </source>
</evidence>
<dbReference type="Pfam" id="PF07715">
    <property type="entry name" value="Plug"/>
    <property type="match status" value="1"/>
</dbReference>
<dbReference type="SUPFAM" id="SSF49464">
    <property type="entry name" value="Carboxypeptidase regulatory domain-like"/>
    <property type="match status" value="1"/>
</dbReference>
<proteinExistence type="inferred from homology"/>
<dbReference type="InterPro" id="IPR023997">
    <property type="entry name" value="TonB-dep_OMP_SusC/RagA_CS"/>
</dbReference>
<dbReference type="AlphaFoldDB" id="A0A0C1L5Q0"/>
<reference evidence="7 8" key="1">
    <citation type="submission" date="2014-11" db="EMBL/GenBank/DDBJ databases">
        <title>Genome sequence of Flavihumibacter solisilvae 3-3.</title>
        <authorList>
            <person name="Zhou G."/>
            <person name="Li M."/>
            <person name="Wang G."/>
        </authorList>
    </citation>
    <scope>NUCLEOTIDE SEQUENCE [LARGE SCALE GENOMIC DNA]</scope>
    <source>
        <strain evidence="7 8">3-3</strain>
    </source>
</reference>
<keyword evidence="4" id="KW-0798">TonB box</keyword>
<evidence type="ECO:0000256" key="1">
    <source>
        <dbReference type="ARBA" id="ARBA00004442"/>
    </source>
</evidence>
<dbReference type="Gene3D" id="2.40.170.20">
    <property type="entry name" value="TonB-dependent receptor, beta-barrel domain"/>
    <property type="match status" value="1"/>
</dbReference>
<gene>
    <name evidence="7" type="ORF">OI18_10295</name>
</gene>
<dbReference type="Gene3D" id="2.60.40.1120">
    <property type="entry name" value="Carboxypeptidase-like, regulatory domain"/>
    <property type="match status" value="1"/>
</dbReference>
<keyword evidence="2 4" id="KW-0472">Membrane</keyword>